<gene>
    <name evidence="1" type="ORF">EHV15_34345</name>
</gene>
<evidence type="ECO:0000313" key="1">
    <source>
        <dbReference type="EMBL" id="RRJ54680.1"/>
    </source>
</evidence>
<organism evidence="1 2">
    <name type="scientific">Paenibacillus oralis</name>
    <dbReference type="NCBI Taxonomy" id="2490856"/>
    <lineage>
        <taxon>Bacteria</taxon>
        <taxon>Bacillati</taxon>
        <taxon>Bacillota</taxon>
        <taxon>Bacilli</taxon>
        <taxon>Bacillales</taxon>
        <taxon>Paenibacillaceae</taxon>
        <taxon>Paenibacillus</taxon>
    </lineage>
</organism>
<dbReference type="RefSeq" id="WP_128635767.1">
    <property type="nucleotide sequence ID" value="NZ_RRCN01000002.1"/>
</dbReference>
<dbReference type="OrthoDB" id="2574557at2"/>
<protein>
    <submittedName>
        <fullName evidence="1">Uncharacterized protein</fullName>
    </submittedName>
</protein>
<dbReference type="AlphaFoldDB" id="A0A3P3T9K6"/>
<name>A0A3P3T9K6_9BACL</name>
<dbReference type="Proteomes" id="UP000267017">
    <property type="component" value="Unassembled WGS sequence"/>
</dbReference>
<sequence length="316" mass="36756">MQIFIFCMMGFLALMLGFLMIAKKRMDRNEPVIGWQRKQHLQEVNQSAGTNLPVNKPKNKYAEKQLKKERQNMKDLIGIDDIHHGIFVKKNNEYCVVVATDSVNYDLLSAQARQATILGYSSLFRVIRFPIQILGQAVRQDLRKEEARWNTNLDKCNPQTKDYNSKVIKHIKDKSEKEFRISRKVYYVITYIPIPSKMGALKPEQREEMIRNELYQRAATVVGMLRQCEIFSYMLDSLSAMEVMKRALNRDRMVINPVDDLITQGKEKLSVYITADVTSLPGFDDLVYDPEEVRKYVQAFEEEDANARDLQRAANQ</sequence>
<comment type="caution">
    <text evidence="1">The sequence shown here is derived from an EMBL/GenBank/DDBJ whole genome shotgun (WGS) entry which is preliminary data.</text>
</comment>
<evidence type="ECO:0000313" key="2">
    <source>
        <dbReference type="Proteomes" id="UP000267017"/>
    </source>
</evidence>
<reference evidence="1 2" key="1">
    <citation type="submission" date="2018-11" db="EMBL/GenBank/DDBJ databases">
        <title>Genome sequencing of Paenibacillus sp. KCOM 3021 (= ChDC PVNT-B20).</title>
        <authorList>
            <person name="Kook J.-K."/>
            <person name="Park S.-N."/>
            <person name="Lim Y.K."/>
        </authorList>
    </citation>
    <scope>NUCLEOTIDE SEQUENCE [LARGE SCALE GENOMIC DNA]</scope>
    <source>
        <strain evidence="1 2">KCOM 3021</strain>
    </source>
</reference>
<dbReference type="EMBL" id="RRCN01000002">
    <property type="protein sequence ID" value="RRJ54680.1"/>
    <property type="molecule type" value="Genomic_DNA"/>
</dbReference>
<keyword evidence="2" id="KW-1185">Reference proteome</keyword>
<proteinExistence type="predicted"/>
<accession>A0A3P3T9K6</accession>